<evidence type="ECO:0000259" key="4">
    <source>
        <dbReference type="PROSITE" id="PS00497"/>
    </source>
</evidence>
<gene>
    <name evidence="6" type="ORF">CROQUDRAFT_651920</name>
</gene>
<dbReference type="PROSITE" id="PS00497">
    <property type="entry name" value="TYROSINASE_1"/>
    <property type="match status" value="1"/>
</dbReference>
<dbReference type="PROSITE" id="PS00498">
    <property type="entry name" value="TYROSINASE_2"/>
    <property type="match status" value="1"/>
</dbReference>
<keyword evidence="2" id="KW-0186">Copper</keyword>
<dbReference type="InterPro" id="IPR002227">
    <property type="entry name" value="Tyrosinase_Cu-bd"/>
</dbReference>
<dbReference type="Pfam" id="PF00264">
    <property type="entry name" value="Tyrosinase"/>
    <property type="match status" value="1"/>
</dbReference>
<evidence type="ECO:0000256" key="1">
    <source>
        <dbReference type="ARBA" id="ARBA00022723"/>
    </source>
</evidence>
<keyword evidence="3" id="KW-0732">Signal</keyword>
<protein>
    <recommendedName>
        <fullName evidence="4 5">Tyrosinase copper-binding domain-containing protein</fullName>
    </recommendedName>
</protein>
<feature type="chain" id="PRO_5040230538" description="Tyrosinase copper-binding domain-containing protein" evidence="3">
    <location>
        <begin position="20"/>
        <end position="317"/>
    </location>
</feature>
<dbReference type="PANTHER" id="PTHR11474">
    <property type="entry name" value="TYROSINASE FAMILY MEMBER"/>
    <property type="match status" value="1"/>
</dbReference>
<comment type="caution">
    <text evidence="6">The sequence shown here is derived from an EMBL/GenBank/DDBJ whole genome shotgun (WGS) entry which is preliminary data.</text>
</comment>
<feature type="signal peptide" evidence="3">
    <location>
        <begin position="1"/>
        <end position="19"/>
    </location>
</feature>
<dbReference type="EMBL" id="MU167217">
    <property type="protein sequence ID" value="KAG0150692.1"/>
    <property type="molecule type" value="Genomic_DNA"/>
</dbReference>
<dbReference type="GO" id="GO:0016491">
    <property type="term" value="F:oxidoreductase activity"/>
    <property type="evidence" value="ECO:0007669"/>
    <property type="project" value="InterPro"/>
</dbReference>
<dbReference type="GO" id="GO:0046872">
    <property type="term" value="F:metal ion binding"/>
    <property type="evidence" value="ECO:0007669"/>
    <property type="project" value="UniProtKB-KW"/>
</dbReference>
<dbReference type="Gene3D" id="1.10.1280.10">
    <property type="entry name" value="Di-copper center containing domain from catechol oxidase"/>
    <property type="match status" value="1"/>
</dbReference>
<reference evidence="6" key="1">
    <citation type="submission" date="2013-11" db="EMBL/GenBank/DDBJ databases">
        <title>Genome sequence of the fusiform rust pathogen reveals effectors for host alternation and coevolution with pine.</title>
        <authorList>
            <consortium name="DOE Joint Genome Institute"/>
            <person name="Smith K."/>
            <person name="Pendleton A."/>
            <person name="Kubisiak T."/>
            <person name="Anderson C."/>
            <person name="Salamov A."/>
            <person name="Aerts A."/>
            <person name="Riley R."/>
            <person name="Clum A."/>
            <person name="Lindquist E."/>
            <person name="Ence D."/>
            <person name="Campbell M."/>
            <person name="Kronenberg Z."/>
            <person name="Feau N."/>
            <person name="Dhillon B."/>
            <person name="Hamelin R."/>
            <person name="Burleigh J."/>
            <person name="Smith J."/>
            <person name="Yandell M."/>
            <person name="Nelson C."/>
            <person name="Grigoriev I."/>
            <person name="Davis J."/>
        </authorList>
    </citation>
    <scope>NUCLEOTIDE SEQUENCE</scope>
    <source>
        <strain evidence="6">G11</strain>
    </source>
</reference>
<dbReference type="OrthoDB" id="6132182at2759"/>
<name>A0A9P6NUP1_9BASI</name>
<feature type="domain" description="Tyrosinase copper-binding" evidence="5">
    <location>
        <begin position="240"/>
        <end position="251"/>
    </location>
</feature>
<accession>A0A9P6NUP1</accession>
<dbReference type="AlphaFoldDB" id="A0A9P6NUP1"/>
<evidence type="ECO:0000256" key="3">
    <source>
        <dbReference type="SAM" id="SignalP"/>
    </source>
</evidence>
<dbReference type="PRINTS" id="PR00092">
    <property type="entry name" value="TYROSINASE"/>
</dbReference>
<feature type="domain" description="Tyrosinase copper-binding" evidence="4">
    <location>
        <begin position="98"/>
        <end position="115"/>
    </location>
</feature>
<sequence>MKTVFRTLLFLAVVSVTLSRPPPSRLPKRNEKLCPNPPVRVSWYSLPEQEKKAYQDSLMCLLTSPTKMKYPGAVTRYDDLVAVHQLQSDYSHGKDKLHVTAQFMYWHRLYLLLFELLMRVECLYDGRMAYWDEKVDAGNFRNASIVHDFGGAGNEYGYLVDGRWGFTVVNMGPGPLNVKRYLRREINETASNFASQQHYDLLMSQTTVADFFRHIRLYFHLAGHVGLSGEMGNVQTAPTDPLFYLHHTYMDYLWYMWQIVDPETRVFELINVGYTTQEPPFTLATWTTSLTFLGLADDVPMYAAADTTGGFLCYVYE</sequence>
<evidence type="ECO:0000313" key="6">
    <source>
        <dbReference type="EMBL" id="KAG0150692.1"/>
    </source>
</evidence>
<dbReference type="InterPro" id="IPR008922">
    <property type="entry name" value="Di-copper_centre_dom_sf"/>
</dbReference>
<organism evidence="6 7">
    <name type="scientific">Cronartium quercuum f. sp. fusiforme G11</name>
    <dbReference type="NCBI Taxonomy" id="708437"/>
    <lineage>
        <taxon>Eukaryota</taxon>
        <taxon>Fungi</taxon>
        <taxon>Dikarya</taxon>
        <taxon>Basidiomycota</taxon>
        <taxon>Pucciniomycotina</taxon>
        <taxon>Pucciniomycetes</taxon>
        <taxon>Pucciniales</taxon>
        <taxon>Coleosporiaceae</taxon>
        <taxon>Cronartium</taxon>
    </lineage>
</organism>
<evidence type="ECO:0000256" key="2">
    <source>
        <dbReference type="ARBA" id="ARBA00023008"/>
    </source>
</evidence>
<dbReference type="PANTHER" id="PTHR11474:SF126">
    <property type="entry name" value="TYROSINASE-LIKE PROTEIN TYR-1-RELATED"/>
    <property type="match status" value="1"/>
</dbReference>
<dbReference type="Proteomes" id="UP000886653">
    <property type="component" value="Unassembled WGS sequence"/>
</dbReference>
<evidence type="ECO:0000313" key="7">
    <source>
        <dbReference type="Proteomes" id="UP000886653"/>
    </source>
</evidence>
<dbReference type="SUPFAM" id="SSF48056">
    <property type="entry name" value="Di-copper centre-containing domain"/>
    <property type="match status" value="1"/>
</dbReference>
<proteinExistence type="predicted"/>
<keyword evidence="7" id="KW-1185">Reference proteome</keyword>
<dbReference type="InterPro" id="IPR050316">
    <property type="entry name" value="Tyrosinase/Hemocyanin"/>
</dbReference>
<keyword evidence="1" id="KW-0479">Metal-binding</keyword>
<evidence type="ECO:0000259" key="5">
    <source>
        <dbReference type="PROSITE" id="PS00498"/>
    </source>
</evidence>